<dbReference type="EMBL" id="HBIC01049507">
    <property type="protein sequence ID" value="CAE0296373.1"/>
    <property type="molecule type" value="Transcribed_RNA"/>
</dbReference>
<dbReference type="PANTHER" id="PTHR10516">
    <property type="entry name" value="PEPTIDYL-PROLYL CIS-TRANS ISOMERASE"/>
    <property type="match status" value="1"/>
</dbReference>
<dbReference type="AlphaFoldDB" id="A0A7S3MCX5"/>
<dbReference type="Pfam" id="PF00254">
    <property type="entry name" value="FKBP_C"/>
    <property type="match status" value="1"/>
</dbReference>
<keyword evidence="4 5" id="KW-0413">Isomerase</keyword>
<dbReference type="EMBL" id="HBIC01049508">
    <property type="protein sequence ID" value="CAE0296374.1"/>
    <property type="molecule type" value="Transcribed_RNA"/>
</dbReference>
<dbReference type="InterPro" id="IPR001179">
    <property type="entry name" value="PPIase_FKBP_dom"/>
</dbReference>
<organism evidence="8">
    <name type="scientific">Spumella elongata</name>
    <dbReference type="NCBI Taxonomy" id="89044"/>
    <lineage>
        <taxon>Eukaryota</taxon>
        <taxon>Sar</taxon>
        <taxon>Stramenopiles</taxon>
        <taxon>Ochrophyta</taxon>
        <taxon>Chrysophyceae</taxon>
        <taxon>Chromulinales</taxon>
        <taxon>Chromulinaceae</taxon>
        <taxon>Spumella</taxon>
    </lineage>
</organism>
<accession>A0A7S3MCX5</accession>
<evidence type="ECO:0000313" key="8">
    <source>
        <dbReference type="EMBL" id="CAE0296374.1"/>
    </source>
</evidence>
<reference evidence="8" key="1">
    <citation type="submission" date="2021-01" db="EMBL/GenBank/DDBJ databases">
        <authorList>
            <person name="Corre E."/>
            <person name="Pelletier E."/>
            <person name="Niang G."/>
            <person name="Scheremetjew M."/>
            <person name="Finn R."/>
            <person name="Kale V."/>
            <person name="Holt S."/>
            <person name="Cochrane G."/>
            <person name="Meng A."/>
            <person name="Brown T."/>
            <person name="Cohen L."/>
        </authorList>
    </citation>
    <scope>NUCLEOTIDE SEQUENCE</scope>
    <source>
        <strain evidence="8">CCAP 955/1</strain>
    </source>
</reference>
<dbReference type="EC" id="5.2.1.8" evidence="2 5"/>
<evidence type="ECO:0000256" key="1">
    <source>
        <dbReference type="ARBA" id="ARBA00000971"/>
    </source>
</evidence>
<dbReference type="InterPro" id="IPR050689">
    <property type="entry name" value="FKBP-type_PPIase"/>
</dbReference>
<evidence type="ECO:0000256" key="4">
    <source>
        <dbReference type="ARBA" id="ARBA00023235"/>
    </source>
</evidence>
<comment type="catalytic activity">
    <reaction evidence="1 5">
        <text>[protein]-peptidylproline (omega=180) = [protein]-peptidylproline (omega=0)</text>
        <dbReference type="Rhea" id="RHEA:16237"/>
        <dbReference type="Rhea" id="RHEA-COMP:10747"/>
        <dbReference type="Rhea" id="RHEA-COMP:10748"/>
        <dbReference type="ChEBI" id="CHEBI:83833"/>
        <dbReference type="ChEBI" id="CHEBI:83834"/>
        <dbReference type="EC" id="5.2.1.8"/>
    </reaction>
</comment>
<dbReference type="GO" id="GO:0005737">
    <property type="term" value="C:cytoplasm"/>
    <property type="evidence" value="ECO:0007669"/>
    <property type="project" value="TreeGrafter"/>
</dbReference>
<dbReference type="GO" id="GO:0003755">
    <property type="term" value="F:peptidyl-prolyl cis-trans isomerase activity"/>
    <property type="evidence" value="ECO:0007669"/>
    <property type="project" value="UniProtKB-KW"/>
</dbReference>
<evidence type="ECO:0000256" key="5">
    <source>
        <dbReference type="PROSITE-ProRule" id="PRU00277"/>
    </source>
</evidence>
<dbReference type="InterPro" id="IPR046357">
    <property type="entry name" value="PPIase_dom_sf"/>
</dbReference>
<evidence type="ECO:0000256" key="3">
    <source>
        <dbReference type="ARBA" id="ARBA00023110"/>
    </source>
</evidence>
<dbReference type="FunFam" id="3.10.50.40:FF:000025">
    <property type="entry name" value="Peptidylprolyl isomerase"/>
    <property type="match status" value="1"/>
</dbReference>
<name>A0A7S3MCX5_9STRA</name>
<evidence type="ECO:0000259" key="6">
    <source>
        <dbReference type="PROSITE" id="PS50059"/>
    </source>
</evidence>
<feature type="domain" description="PPIase FKBP-type" evidence="6">
    <location>
        <begin position="25"/>
        <end position="113"/>
    </location>
</feature>
<dbReference type="PANTHER" id="PTHR10516:SF443">
    <property type="entry name" value="FK506-BINDING PROTEIN 59-RELATED"/>
    <property type="match status" value="1"/>
</dbReference>
<dbReference type="SUPFAM" id="SSF54534">
    <property type="entry name" value="FKBP-like"/>
    <property type="match status" value="1"/>
</dbReference>
<dbReference type="PROSITE" id="PS50059">
    <property type="entry name" value="FKBP_PPIASE"/>
    <property type="match status" value="1"/>
</dbReference>
<sequence length="115" mass="12466">MSYSSRDVTVEILSAGDGITYPTRGNTVSVHYTGSLKDGRIFDSSRDRGKMFKFKLGADQVIPGLDIGVAQLSKNERAIMTIPAHLAYGDKGFPGLIPGKSELIFDIELIEISTT</sequence>
<protein>
    <recommendedName>
        <fullName evidence="2 5">peptidylprolyl isomerase</fullName>
        <ecNumber evidence="2 5">5.2.1.8</ecNumber>
    </recommendedName>
</protein>
<gene>
    <name evidence="7" type="ORF">SELO1098_LOCUS25225</name>
    <name evidence="8" type="ORF">SELO1098_LOCUS25226</name>
</gene>
<keyword evidence="3 5" id="KW-0697">Rotamase</keyword>
<evidence type="ECO:0000256" key="2">
    <source>
        <dbReference type="ARBA" id="ARBA00013194"/>
    </source>
</evidence>
<evidence type="ECO:0000313" key="7">
    <source>
        <dbReference type="EMBL" id="CAE0296373.1"/>
    </source>
</evidence>
<proteinExistence type="predicted"/>
<dbReference type="Gene3D" id="3.10.50.40">
    <property type="match status" value="1"/>
</dbReference>